<sequence length="350" mass="39279">MRPRLSLHHTGHQAPRTGQTEYLIIDPQLIATGKPAACQVRRYETKWRSRRSPEEIGRFNTYDEQIRKQMVDENKYVSWELSDTSLTPANVRAGESLKDNIGLQSRKSKGFRCSIPRVSLRDACPCPRCIDPSSGRKAFATANIPSTLLIRSVKTTDDCCLQVIWEEDFLERGSQGVSRYTPAGLKWLSLGPNFAKRGESAKLMQSGRRPWDQATIAREMTRVIYADFVAGGPAFYNAIRGFYLHGLFLITHLPDGAEEAIHSLTRMIGEPRGSSSIFGYFSRPKWGPEDEVPLHTVHAAFMRSPALKLLHCLQNTCRDGGEYLFSDGLKTSIQTGIEDPELFRLLASGT</sequence>
<organism evidence="5 6">
    <name type="scientific">Anthostomella pinea</name>
    <dbReference type="NCBI Taxonomy" id="933095"/>
    <lineage>
        <taxon>Eukaryota</taxon>
        <taxon>Fungi</taxon>
        <taxon>Dikarya</taxon>
        <taxon>Ascomycota</taxon>
        <taxon>Pezizomycotina</taxon>
        <taxon>Sordariomycetes</taxon>
        <taxon>Xylariomycetidae</taxon>
        <taxon>Xylariales</taxon>
        <taxon>Xylariaceae</taxon>
        <taxon>Anthostomella</taxon>
    </lineage>
</organism>
<dbReference type="EMBL" id="CAUWAG010000018">
    <property type="protein sequence ID" value="CAJ2511553.1"/>
    <property type="molecule type" value="Genomic_DNA"/>
</dbReference>
<feature type="domain" description="Gamma-butyrobetaine hydroxylase-like N-terminal" evidence="4">
    <location>
        <begin position="110"/>
        <end position="167"/>
    </location>
</feature>
<dbReference type="AlphaFoldDB" id="A0AAI8YNS0"/>
<dbReference type="Proteomes" id="UP001295740">
    <property type="component" value="Unassembled WGS sequence"/>
</dbReference>
<keyword evidence="3" id="KW-0408">Iron</keyword>
<evidence type="ECO:0000256" key="1">
    <source>
        <dbReference type="ARBA" id="ARBA00022723"/>
    </source>
</evidence>
<name>A0AAI8YNS0_9PEZI</name>
<reference evidence="5" key="1">
    <citation type="submission" date="2023-10" db="EMBL/GenBank/DDBJ databases">
        <authorList>
            <person name="Hackl T."/>
        </authorList>
    </citation>
    <scope>NUCLEOTIDE SEQUENCE</scope>
</reference>
<keyword evidence="2" id="KW-0560">Oxidoreductase</keyword>
<dbReference type="InterPro" id="IPR038492">
    <property type="entry name" value="GBBH-like_N_sf"/>
</dbReference>
<dbReference type="SUPFAM" id="SSF51197">
    <property type="entry name" value="Clavaminate synthase-like"/>
    <property type="match status" value="1"/>
</dbReference>
<dbReference type="InterPro" id="IPR042098">
    <property type="entry name" value="TauD-like_sf"/>
</dbReference>
<evidence type="ECO:0000256" key="3">
    <source>
        <dbReference type="ARBA" id="ARBA00023004"/>
    </source>
</evidence>
<evidence type="ECO:0000259" key="4">
    <source>
        <dbReference type="Pfam" id="PF06155"/>
    </source>
</evidence>
<evidence type="ECO:0000313" key="6">
    <source>
        <dbReference type="Proteomes" id="UP001295740"/>
    </source>
</evidence>
<keyword evidence="1" id="KW-0479">Metal-binding</keyword>
<evidence type="ECO:0000313" key="5">
    <source>
        <dbReference type="EMBL" id="CAJ2511553.1"/>
    </source>
</evidence>
<evidence type="ECO:0000256" key="2">
    <source>
        <dbReference type="ARBA" id="ARBA00023002"/>
    </source>
</evidence>
<dbReference type="GO" id="GO:0016491">
    <property type="term" value="F:oxidoreductase activity"/>
    <property type="evidence" value="ECO:0007669"/>
    <property type="project" value="UniProtKB-KW"/>
</dbReference>
<dbReference type="Gene3D" id="3.60.130.10">
    <property type="entry name" value="Clavaminate synthase-like"/>
    <property type="match status" value="1"/>
</dbReference>
<dbReference type="Pfam" id="PF06155">
    <property type="entry name" value="GBBH-like_N"/>
    <property type="match status" value="1"/>
</dbReference>
<accession>A0AAI8YNS0</accession>
<dbReference type="InterPro" id="IPR010376">
    <property type="entry name" value="GBBH-like_N"/>
</dbReference>
<comment type="caution">
    <text evidence="5">The sequence shown here is derived from an EMBL/GenBank/DDBJ whole genome shotgun (WGS) entry which is preliminary data.</text>
</comment>
<keyword evidence="6" id="KW-1185">Reference proteome</keyword>
<proteinExistence type="predicted"/>
<protein>
    <submittedName>
        <fullName evidence="5">Uu.00g071780.m01.CDS01</fullName>
    </submittedName>
</protein>
<dbReference type="Gene3D" id="3.30.2020.30">
    <property type="match status" value="1"/>
</dbReference>
<dbReference type="GO" id="GO:0046872">
    <property type="term" value="F:metal ion binding"/>
    <property type="evidence" value="ECO:0007669"/>
    <property type="project" value="UniProtKB-KW"/>
</dbReference>
<gene>
    <name evidence="5" type="ORF">KHLLAP_LOCUS12021</name>
</gene>